<evidence type="ECO:0000259" key="8">
    <source>
        <dbReference type="PROSITE" id="PS50067"/>
    </source>
</evidence>
<evidence type="ECO:0000256" key="6">
    <source>
        <dbReference type="SAM" id="Coils"/>
    </source>
</evidence>
<dbReference type="InterPro" id="IPR027417">
    <property type="entry name" value="P-loop_NTPase"/>
</dbReference>
<dbReference type="AlphaFoldDB" id="A0A0E0R1L1"/>
<dbReference type="InterPro" id="IPR036961">
    <property type="entry name" value="Kinesin_motor_dom_sf"/>
</dbReference>
<dbReference type="HOGENOM" id="CLU_685845_0_0_1"/>
<feature type="region of interest" description="Disordered" evidence="7">
    <location>
        <begin position="347"/>
        <end position="402"/>
    </location>
</feature>
<keyword evidence="10" id="KW-1185">Reference proteome</keyword>
<sequence length="402" mass="45025">MEDTFVTDILARTRVTWSDDNTLMLYQYCVDEVEASGELSEESYRLIQQKMCEQGATYGVKNIKQKIRNTRKLWAKMRSRDSQDYNLRCRHHLDLLDRLFDQAGRAQSSKDGTTQSDAEIKTCHQVDEVESAAPELKWEKSSQMLADASTFKEMIGKYVAELDFAMTRSIALEETCSSQTEKIKDLKETCSSQTEKIKTLELQLALANEKLKVHTESIVVAETLALQELKGNIRVFCRVRPLLPNESTAVAYPKSGENLGRGIELTHNGIAINKSLSCLSDVIFSIANKEEHVPFRNSKLTYLLQPCLGGGSKTLVFVNLSPEVSSTGESICSLRFAARVNSCEIGIPRRQTQGAPDASDMWSPTTAKRPPQPGPPSLVRLLRCRRRDKPPDDNDAARSTRG</sequence>
<comment type="caution">
    <text evidence="5">Lacks conserved residue(s) required for the propagation of feature annotation.</text>
</comment>
<dbReference type="InterPro" id="IPR001752">
    <property type="entry name" value="Kinesin_motor_dom"/>
</dbReference>
<dbReference type="InterPro" id="IPR031852">
    <property type="entry name" value="Vik1/Cik1_MT-bd"/>
</dbReference>
<dbReference type="STRING" id="4529.A0A0E0R1L1"/>
<reference evidence="9" key="2">
    <citation type="submission" date="2015-06" db="UniProtKB">
        <authorList>
            <consortium name="EnsemblPlants"/>
        </authorList>
    </citation>
    <scope>IDENTIFICATION</scope>
</reference>
<dbReference type="GO" id="GO:0008017">
    <property type="term" value="F:microtubule binding"/>
    <property type="evidence" value="ECO:0007669"/>
    <property type="project" value="InterPro"/>
</dbReference>
<evidence type="ECO:0000256" key="4">
    <source>
        <dbReference type="ARBA" id="ARBA00023175"/>
    </source>
</evidence>
<evidence type="ECO:0000313" key="9">
    <source>
        <dbReference type="EnsemblPlants" id="ORUFI10G17330.1"/>
    </source>
</evidence>
<dbReference type="GO" id="GO:0007018">
    <property type="term" value="P:microtubule-based movement"/>
    <property type="evidence" value="ECO:0007669"/>
    <property type="project" value="InterPro"/>
</dbReference>
<dbReference type="Gramene" id="ORUFI10G17330.1">
    <property type="protein sequence ID" value="ORUFI10G17330.1"/>
    <property type="gene ID" value="ORUFI10G17330"/>
</dbReference>
<feature type="coiled-coil region" evidence="6">
    <location>
        <begin position="183"/>
        <end position="217"/>
    </location>
</feature>
<dbReference type="Pfam" id="PF00225">
    <property type="entry name" value="Kinesin"/>
    <property type="match status" value="1"/>
</dbReference>
<dbReference type="PANTHER" id="PTHR47972:SF45">
    <property type="entry name" value="PROTEIN CLARET SEGREGATIONAL"/>
    <property type="match status" value="1"/>
</dbReference>
<proteinExistence type="inferred from homology"/>
<dbReference type="Proteomes" id="UP000008022">
    <property type="component" value="Unassembled WGS sequence"/>
</dbReference>
<protein>
    <recommendedName>
        <fullName evidence="8">Kinesin motor domain-containing protein</fullName>
    </recommendedName>
</protein>
<dbReference type="GO" id="GO:0005874">
    <property type="term" value="C:microtubule"/>
    <property type="evidence" value="ECO:0007669"/>
    <property type="project" value="UniProtKB-KW"/>
</dbReference>
<evidence type="ECO:0000256" key="7">
    <source>
        <dbReference type="SAM" id="MobiDB-lite"/>
    </source>
</evidence>
<dbReference type="Pfam" id="PF16796">
    <property type="entry name" value="Microtub_bd"/>
    <property type="match status" value="1"/>
</dbReference>
<evidence type="ECO:0000256" key="3">
    <source>
        <dbReference type="ARBA" id="ARBA00022840"/>
    </source>
</evidence>
<keyword evidence="1" id="KW-0493">Microtubule</keyword>
<dbReference type="EnsemblPlants" id="ORUFI10G17330.1">
    <property type="protein sequence ID" value="ORUFI10G17330.1"/>
    <property type="gene ID" value="ORUFI10G17330"/>
</dbReference>
<dbReference type="SMART" id="SM00129">
    <property type="entry name" value="KISc"/>
    <property type="match status" value="1"/>
</dbReference>
<keyword evidence="4" id="KW-0505">Motor protein</keyword>
<dbReference type="GO" id="GO:0005524">
    <property type="term" value="F:ATP binding"/>
    <property type="evidence" value="ECO:0007669"/>
    <property type="project" value="InterPro"/>
</dbReference>
<evidence type="ECO:0000256" key="2">
    <source>
        <dbReference type="ARBA" id="ARBA00022741"/>
    </source>
</evidence>
<dbReference type="GO" id="GO:0003777">
    <property type="term" value="F:microtubule motor activity"/>
    <property type="evidence" value="ECO:0007669"/>
    <property type="project" value="InterPro"/>
</dbReference>
<feature type="compositionally biased region" description="Basic and acidic residues" evidence="7">
    <location>
        <begin position="389"/>
        <end position="402"/>
    </location>
</feature>
<dbReference type="PROSITE" id="PS50067">
    <property type="entry name" value="KINESIN_MOTOR_2"/>
    <property type="match status" value="1"/>
</dbReference>
<keyword evidence="6" id="KW-0175">Coiled coil</keyword>
<dbReference type="SUPFAM" id="SSF52540">
    <property type="entry name" value="P-loop containing nucleoside triphosphate hydrolases"/>
    <property type="match status" value="1"/>
</dbReference>
<feature type="domain" description="Kinesin motor" evidence="8">
    <location>
        <begin position="265"/>
        <end position="343"/>
    </location>
</feature>
<comment type="similarity">
    <text evidence="5">Belongs to the TRAFAC class myosin-kinesin ATPase superfamily. Kinesin family.</text>
</comment>
<evidence type="ECO:0000256" key="5">
    <source>
        <dbReference type="PROSITE-ProRule" id="PRU00283"/>
    </source>
</evidence>
<dbReference type="InterPro" id="IPR027640">
    <property type="entry name" value="Kinesin-like_fam"/>
</dbReference>
<keyword evidence="2" id="KW-0547">Nucleotide-binding</keyword>
<reference evidence="10" key="1">
    <citation type="submission" date="2013-06" db="EMBL/GenBank/DDBJ databases">
        <authorList>
            <person name="Zhao Q."/>
        </authorList>
    </citation>
    <scope>NUCLEOTIDE SEQUENCE</scope>
    <source>
        <strain evidence="10">cv. W1943</strain>
    </source>
</reference>
<organism evidence="9 10">
    <name type="scientific">Oryza rufipogon</name>
    <name type="common">Brownbeard rice</name>
    <name type="synonym">Asian wild rice</name>
    <dbReference type="NCBI Taxonomy" id="4529"/>
    <lineage>
        <taxon>Eukaryota</taxon>
        <taxon>Viridiplantae</taxon>
        <taxon>Streptophyta</taxon>
        <taxon>Embryophyta</taxon>
        <taxon>Tracheophyta</taxon>
        <taxon>Spermatophyta</taxon>
        <taxon>Magnoliopsida</taxon>
        <taxon>Liliopsida</taxon>
        <taxon>Poales</taxon>
        <taxon>Poaceae</taxon>
        <taxon>BOP clade</taxon>
        <taxon>Oryzoideae</taxon>
        <taxon>Oryzeae</taxon>
        <taxon>Oryzinae</taxon>
        <taxon>Oryza</taxon>
    </lineage>
</organism>
<keyword evidence="3" id="KW-0067">ATP-binding</keyword>
<evidence type="ECO:0000313" key="10">
    <source>
        <dbReference type="Proteomes" id="UP000008022"/>
    </source>
</evidence>
<dbReference type="PANTHER" id="PTHR47972">
    <property type="entry name" value="KINESIN-LIKE PROTEIN KLP-3"/>
    <property type="match status" value="1"/>
</dbReference>
<dbReference type="OMA" id="WEKSSQM"/>
<name>A0A0E0R1L1_ORYRU</name>
<evidence type="ECO:0000256" key="1">
    <source>
        <dbReference type="ARBA" id="ARBA00022701"/>
    </source>
</evidence>
<dbReference type="eggNOG" id="KOG0239">
    <property type="taxonomic scope" value="Eukaryota"/>
</dbReference>
<accession>A0A0E0R1L1</accession>
<dbReference type="Gene3D" id="3.40.850.10">
    <property type="entry name" value="Kinesin motor domain"/>
    <property type="match status" value="1"/>
</dbReference>